<organism evidence="4 5">
    <name type="scientific">Polyangium fumosum</name>
    <dbReference type="NCBI Taxonomy" id="889272"/>
    <lineage>
        <taxon>Bacteria</taxon>
        <taxon>Pseudomonadati</taxon>
        <taxon>Myxococcota</taxon>
        <taxon>Polyangia</taxon>
        <taxon>Polyangiales</taxon>
        <taxon>Polyangiaceae</taxon>
        <taxon>Polyangium</taxon>
    </lineage>
</organism>
<keyword evidence="1" id="KW-0472">Membrane</keyword>
<sequence length="613" mass="67468">MERKTKAKAATGVYLVLVAAILVVVNVIAFIQNKRIDVTKNERFTLSKGSARLVSEGLKQDLQVDVYVTRGGPKQEAFIQDLVDLMNEYERGSNGKFKYTLIEPKTEEQRTAAKEAGLQEAAFGEGSETGQDQATITRGFMGIAFKYGSEKEAIPILSADQSQGLEFWITNKIRELRDRADNVYQKYGVITGKDEMKLTDTNLVAAQPGRGGGPSMKGILDQALPFYKIEEVDLQNGDAEINKELAGIIITQPGKDYTEKELRRIDQFLMEGNKSVVVVAGAVNLKASDAAMKAELNLHGLDKLLDGYGVEMKKEAIMDWGRPVRIAVPTQTGQVIGIIGYGMAHAQHVDGLDEKEQTLDSSFAGFFRIEELAFPFPSTLVPHPEKQPGAQMKVVARSTPRSTIDTSDAIDLKFSAQAKPKGEYGQRAMAVALEGKIKSAFGGAGEGIETAAESKDKSRLLVISASQFLANPYARSGNAPPMPPQMMMMGGMGGDEDLQMLSMPYAQNYLTATILAFKNVLDWMSGDSDLIATSAKLLQEPKLTYANIEAPKIDATDDESTATKKAEEYRLERKKTQTRVQWSLTLFGPLLFAAFGLFRWWRRENARESIRLD</sequence>
<keyword evidence="5" id="KW-1185">Reference proteome</keyword>
<accession>A0A4U1J5P7</accession>
<feature type="domain" description="DUF7088" evidence="3">
    <location>
        <begin position="40"/>
        <end position="139"/>
    </location>
</feature>
<evidence type="ECO:0000259" key="2">
    <source>
        <dbReference type="Pfam" id="PF09822"/>
    </source>
</evidence>
<dbReference type="RefSeq" id="WP_136932551.1">
    <property type="nucleotide sequence ID" value="NZ_SSMQ01000037.1"/>
</dbReference>
<protein>
    <submittedName>
        <fullName evidence="4">Uncharacterized protein</fullName>
    </submittedName>
</protein>
<dbReference type="Proteomes" id="UP000309215">
    <property type="component" value="Unassembled WGS sequence"/>
</dbReference>
<reference evidence="4 5" key="1">
    <citation type="submission" date="2019-04" db="EMBL/GenBank/DDBJ databases">
        <authorList>
            <person name="Li Y."/>
            <person name="Wang J."/>
        </authorList>
    </citation>
    <scope>NUCLEOTIDE SEQUENCE [LARGE SCALE GENOMIC DNA]</scope>
    <source>
        <strain evidence="4 5">DSM 14668</strain>
    </source>
</reference>
<evidence type="ECO:0000259" key="3">
    <source>
        <dbReference type="Pfam" id="PF23357"/>
    </source>
</evidence>
<feature type="transmembrane region" description="Helical" evidence="1">
    <location>
        <begin position="12"/>
        <end position="31"/>
    </location>
</feature>
<evidence type="ECO:0000256" key="1">
    <source>
        <dbReference type="SAM" id="Phobius"/>
    </source>
</evidence>
<dbReference type="OrthoDB" id="9794512at2"/>
<evidence type="ECO:0000313" key="4">
    <source>
        <dbReference type="EMBL" id="TKD01839.1"/>
    </source>
</evidence>
<keyword evidence="1" id="KW-0812">Transmembrane</keyword>
<proteinExistence type="predicted"/>
<comment type="caution">
    <text evidence="4">The sequence shown here is derived from an EMBL/GenBank/DDBJ whole genome shotgun (WGS) entry which is preliminary data.</text>
</comment>
<dbReference type="InterPro" id="IPR019196">
    <property type="entry name" value="ABC_transp_unknown"/>
</dbReference>
<dbReference type="Pfam" id="PF23357">
    <property type="entry name" value="DUF7088"/>
    <property type="match status" value="1"/>
</dbReference>
<feature type="domain" description="ABC-type uncharacterised transport system" evidence="2">
    <location>
        <begin position="188"/>
        <end position="473"/>
    </location>
</feature>
<dbReference type="Pfam" id="PF09822">
    <property type="entry name" value="ABC_transp_aux"/>
    <property type="match status" value="1"/>
</dbReference>
<feature type="transmembrane region" description="Helical" evidence="1">
    <location>
        <begin position="580"/>
        <end position="601"/>
    </location>
</feature>
<gene>
    <name evidence="4" type="ORF">E8A74_30100</name>
</gene>
<dbReference type="EMBL" id="SSMQ01000037">
    <property type="protein sequence ID" value="TKD01839.1"/>
    <property type="molecule type" value="Genomic_DNA"/>
</dbReference>
<evidence type="ECO:0000313" key="5">
    <source>
        <dbReference type="Proteomes" id="UP000309215"/>
    </source>
</evidence>
<name>A0A4U1J5P7_9BACT</name>
<dbReference type="InterPro" id="IPR055396">
    <property type="entry name" value="DUF7088"/>
</dbReference>
<keyword evidence="1" id="KW-1133">Transmembrane helix</keyword>
<dbReference type="AlphaFoldDB" id="A0A4U1J5P7"/>